<feature type="region of interest" description="Disordered" evidence="7">
    <location>
        <begin position="1097"/>
        <end position="1124"/>
    </location>
</feature>
<comment type="subcellular location">
    <subcellularLocation>
        <location evidence="2">Chromosome</location>
        <location evidence="2">Telomere</location>
    </subcellularLocation>
    <subcellularLocation>
        <location evidence="1">Nucleus</location>
    </subcellularLocation>
</comment>
<name>A0A9W9K2L8_9EURO</name>
<protein>
    <recommendedName>
        <fullName evidence="8">Telomere-associated protein Rif1 N-terminal domain-containing protein</fullName>
    </recommendedName>
</protein>
<sequence>MVEILGPLPARPPTPPRPGSRIDQNQDDDDTPVAAQTPADTPQPASARAPPSSRGSKRVTFSPWLHTTIDSPWSAKQPESKESPNPGSPHMTEIRPFKSILKETNSPIPVWSPNVDKFTTESLDMLLESVTQQLAGVSVTSRLDAYMQFFGALRTYDGLPAGKDIAEKLGLITGFIQRDVSRDLIKGVPLDTNLANQALKLSAAFVWHSDISGQLPDEFKVFIVEHAITCLHEAKVPKSVLTHYMSILSTQNFSPKIMTNPRIIRLLTVLQDVTKHVTGKAIALHRLSIYQRLFAQSKSTFVTQAPLWMEQLIFGLLHHMKDTRLKAISLGFQIAMTMGPNLSLSKSIRDLFDRTLQKDRKLVMEIRERMSRMVATVESGVHVPQIWSIIILFLRNKTRSLDQWEHFKEWVLVLQKCFNCSEPAIKAQAIVGWNRFVFAVGPNETTSRSLLKMLGKPILSQLERKKSDKTGASPTQLSLGSYNNLLYYAFRPSPPHHYLDLVWEEYVSAPATSTFTTASLSDNAARVLSNLLWASQAKVWSENRINDSTKMEADELPSLDPRWVRSRVTSIVKVLKSLFKSSVWNDEDLKTSNIALAWNSFSSALSLASNKEITPSGESMQAVASVVGLLNYLLMSGPSSLNAAGDNCTDVFFERFRFLSTTIISSLGGISFTEKLLMKTIEETFQTSIIRTGRESTPGTNSDSPILHLLRAVGITSMINEPTSSYRKLVHDTIESACKSKISRGSRLELVRQCAELTIVDTSSTSPSVLSEVIWTASAGAAANALQSFPIESSRERDGSVSRDYENITKILASGVQFPAACSKWAYLLESFVRVVRTEKGDRSLATLIIEPVAEHLAPLSANDTYFPAAALLAHSMSIPFMQERILEIDALVGKTLQSAYKSFDLSRADGLAGFLESLTSLLGSGVPSFRHHALESLQASLALWIKDERQKIDVEHKVDSRTLTACRALSSAVLNVLQTTVLDQLTTIQKFDTIICAGLESPHLSRTKRFVDFWISTNSASDPLAAETSIGQSLQKALAILSAGASEQNEDVQDVATFSSVGETAASQSEIKQPISRNILPRSVNPDSSPVIGMEHQSSVETTDLNEPQLPTNSLSEVPEEPMVEDVSAINPAVNQREMFRMIESIRSSSPANTPGKSGYDTPVHLRRFHISNGTGAIPLTPTLAPTENDEGFIGSSPTPATRDPTPAATKEVPSLSVPDITMTNASDLPSSPPEYASRSPSPQKRTRPTRSERRRSARAKKALLRNSSGEQSASNSPKKPVHDSTTVPEPSPPSQADQPEDSKENNGAPQADERPPSRRTRSALGQSMDNKQSSAPPTPAAVETPVKPTDDQVPQSNRSKTASKRRKRKNAARAANSQSQQSESQQSESQQPDQSADVSATLALPEYNLDSSSEDMETQIASQLEQDLESAVDLGDRAPTADKAQAVAEQATVQSSKKRKREEDDSRETRAKNAQERRRSSRLTASKDELHAEAEEPQPTPSEDLAQESTTVPPENHSAKPETATPRRSTRNFQRREEPPQEKSLPATQLELTESQEPPKQDEPAPPPPKRSRKSLRLDDQPPSTVPEEQSIRSKSNRSRRSRSTRTEVESSQPSQEQQTPSQLLSGETQQHQNQDGTEGLMPERIVVENTLAENTHLVSTEEVTDSQMTDMAPSIEPTTTRDTQTMDVNKPQEKSSAAPIQPTTNVFTTEVQTEPSPMLDAGSSEKDLATFLQKVLDEAKSATLDLNGLRQVEDLLFNIRVAAQDALRRN</sequence>
<feature type="compositionally biased region" description="Low complexity" evidence="7">
    <location>
        <begin position="1374"/>
        <end position="1393"/>
    </location>
</feature>
<reference evidence="9" key="1">
    <citation type="submission" date="2022-11" db="EMBL/GenBank/DDBJ databases">
        <authorList>
            <person name="Petersen C."/>
        </authorList>
    </citation>
    <scope>NUCLEOTIDE SEQUENCE</scope>
    <source>
        <strain evidence="9">IBT 30761</strain>
    </source>
</reference>
<dbReference type="PANTHER" id="PTHR22928">
    <property type="entry name" value="TELOMERE-ASSOCIATED PROTEIN RIF1"/>
    <property type="match status" value="1"/>
</dbReference>
<evidence type="ECO:0000256" key="2">
    <source>
        <dbReference type="ARBA" id="ARBA00004574"/>
    </source>
</evidence>
<organism evidence="9 10">
    <name type="scientific">Penicillium argentinense</name>
    <dbReference type="NCBI Taxonomy" id="1131581"/>
    <lineage>
        <taxon>Eukaryota</taxon>
        <taxon>Fungi</taxon>
        <taxon>Dikarya</taxon>
        <taxon>Ascomycota</taxon>
        <taxon>Pezizomycotina</taxon>
        <taxon>Eurotiomycetes</taxon>
        <taxon>Eurotiomycetidae</taxon>
        <taxon>Eurotiales</taxon>
        <taxon>Aspergillaceae</taxon>
        <taxon>Penicillium</taxon>
    </lineage>
</organism>
<dbReference type="RefSeq" id="XP_056472774.1">
    <property type="nucleotide sequence ID" value="XM_056621968.1"/>
</dbReference>
<dbReference type="GO" id="GO:0000723">
    <property type="term" value="P:telomere maintenance"/>
    <property type="evidence" value="ECO:0007669"/>
    <property type="project" value="TreeGrafter"/>
</dbReference>
<evidence type="ECO:0000313" key="10">
    <source>
        <dbReference type="Proteomes" id="UP001149074"/>
    </source>
</evidence>
<feature type="compositionally biased region" description="Polar residues" evidence="7">
    <location>
        <begin position="1097"/>
        <end position="1117"/>
    </location>
</feature>
<keyword evidence="3" id="KW-0158">Chromosome</keyword>
<evidence type="ECO:0000256" key="6">
    <source>
        <dbReference type="ARBA" id="ARBA00023306"/>
    </source>
</evidence>
<evidence type="ECO:0000313" key="9">
    <source>
        <dbReference type="EMBL" id="KAJ5090793.1"/>
    </source>
</evidence>
<evidence type="ECO:0000256" key="1">
    <source>
        <dbReference type="ARBA" id="ARBA00004123"/>
    </source>
</evidence>
<gene>
    <name evidence="9" type="ORF">N7532_009477</name>
</gene>
<dbReference type="GO" id="GO:0140445">
    <property type="term" value="C:chromosome, telomeric repeat region"/>
    <property type="evidence" value="ECO:0007669"/>
    <property type="project" value="TreeGrafter"/>
</dbReference>
<feature type="compositionally biased region" description="Polar residues" evidence="7">
    <location>
        <begin position="1629"/>
        <end position="1639"/>
    </location>
</feature>
<feature type="compositionally biased region" description="Polar residues" evidence="7">
    <location>
        <begin position="1268"/>
        <end position="1290"/>
    </location>
</feature>
<dbReference type="InterPro" id="IPR022031">
    <property type="entry name" value="Rif1_N"/>
</dbReference>
<proteinExistence type="predicted"/>
<evidence type="ECO:0000256" key="5">
    <source>
        <dbReference type="ARBA" id="ARBA00023242"/>
    </source>
</evidence>
<keyword evidence="4" id="KW-0779">Telomere</keyword>
<accession>A0A9W9K2L8</accession>
<dbReference type="EMBL" id="JAPQKI010000009">
    <property type="protein sequence ID" value="KAJ5090793.1"/>
    <property type="molecule type" value="Genomic_DNA"/>
</dbReference>
<feature type="compositionally biased region" description="Pro residues" evidence="7">
    <location>
        <begin position="9"/>
        <end position="18"/>
    </location>
</feature>
<dbReference type="OrthoDB" id="5399929at2759"/>
<keyword evidence="10" id="KW-1185">Reference proteome</keyword>
<dbReference type="Proteomes" id="UP001149074">
    <property type="component" value="Unassembled WGS sequence"/>
</dbReference>
<evidence type="ECO:0000256" key="3">
    <source>
        <dbReference type="ARBA" id="ARBA00022454"/>
    </source>
</evidence>
<feature type="compositionally biased region" description="Basic and acidic residues" evidence="7">
    <location>
        <begin position="1463"/>
        <end position="1480"/>
    </location>
</feature>
<feature type="compositionally biased region" description="Basic residues" evidence="7">
    <location>
        <begin position="1363"/>
        <end position="1373"/>
    </location>
</feature>
<dbReference type="GO" id="GO:0005634">
    <property type="term" value="C:nucleus"/>
    <property type="evidence" value="ECO:0007669"/>
    <property type="project" value="UniProtKB-SubCell"/>
</dbReference>
<dbReference type="PANTHER" id="PTHR22928:SF3">
    <property type="entry name" value="TELOMERE-ASSOCIATED PROTEIN RIF1"/>
    <property type="match status" value="1"/>
</dbReference>
<feature type="compositionally biased region" description="Polar residues" evidence="7">
    <location>
        <begin position="1325"/>
        <end position="1336"/>
    </location>
</feature>
<feature type="compositionally biased region" description="Polar residues" evidence="7">
    <location>
        <begin position="1548"/>
        <end position="1557"/>
    </location>
</feature>
<feature type="compositionally biased region" description="Basic and acidic residues" evidence="7">
    <location>
        <begin position="1487"/>
        <end position="1496"/>
    </location>
</feature>
<evidence type="ECO:0000259" key="8">
    <source>
        <dbReference type="Pfam" id="PF12231"/>
    </source>
</evidence>
<feature type="compositionally biased region" description="Basic residues" evidence="7">
    <location>
        <begin position="1246"/>
        <end position="1265"/>
    </location>
</feature>
<dbReference type="GeneID" id="81360947"/>
<feature type="compositionally biased region" description="Polar residues" evidence="7">
    <location>
        <begin position="1679"/>
        <end position="1690"/>
    </location>
</feature>
<evidence type="ECO:0000256" key="7">
    <source>
        <dbReference type="SAM" id="MobiDB-lite"/>
    </source>
</evidence>
<comment type="caution">
    <text evidence="9">The sequence shown here is derived from an EMBL/GenBank/DDBJ whole genome shotgun (WGS) entry which is preliminary data.</text>
</comment>
<keyword evidence="6" id="KW-0131">Cell cycle</keyword>
<feature type="compositionally biased region" description="Low complexity" evidence="7">
    <location>
        <begin position="32"/>
        <end position="54"/>
    </location>
</feature>
<reference evidence="9" key="2">
    <citation type="journal article" date="2023" name="IMA Fungus">
        <title>Comparative genomic study of the Penicillium genus elucidates a diverse pangenome and 15 lateral gene transfer events.</title>
        <authorList>
            <person name="Petersen C."/>
            <person name="Sorensen T."/>
            <person name="Nielsen M.R."/>
            <person name="Sondergaard T.E."/>
            <person name="Sorensen J.L."/>
            <person name="Fitzpatrick D.A."/>
            <person name="Frisvad J.C."/>
            <person name="Nielsen K.L."/>
        </authorList>
    </citation>
    <scope>NUCLEOTIDE SEQUENCE</scope>
    <source>
        <strain evidence="9">IBT 30761</strain>
    </source>
</reference>
<keyword evidence="5" id="KW-0539">Nucleus</keyword>
<evidence type="ECO:0000256" key="4">
    <source>
        <dbReference type="ARBA" id="ARBA00022895"/>
    </source>
</evidence>
<feature type="compositionally biased region" description="Basic residues" evidence="7">
    <location>
        <begin position="1597"/>
        <end position="1606"/>
    </location>
</feature>
<dbReference type="Pfam" id="PF12231">
    <property type="entry name" value="Rif1_N"/>
    <property type="match status" value="1"/>
</dbReference>
<feature type="domain" description="Telomere-associated protein Rif1 N-terminal" evidence="8">
    <location>
        <begin position="134"/>
        <end position="507"/>
    </location>
</feature>
<feature type="region of interest" description="Disordered" evidence="7">
    <location>
        <begin position="1"/>
        <end position="93"/>
    </location>
</feature>
<feature type="region of interest" description="Disordered" evidence="7">
    <location>
        <begin position="1175"/>
        <end position="1701"/>
    </location>
</feature>
<feature type="compositionally biased region" description="Low complexity" evidence="7">
    <location>
        <begin position="1199"/>
        <end position="1211"/>
    </location>
</feature>
<feature type="compositionally biased region" description="Low complexity" evidence="7">
    <location>
        <begin position="1612"/>
        <end position="1628"/>
    </location>
</feature>